<proteinExistence type="predicted"/>
<name>A0ABD2YML3_9GENT</name>
<dbReference type="GO" id="GO:0016787">
    <property type="term" value="F:hydrolase activity"/>
    <property type="evidence" value="ECO:0007669"/>
    <property type="project" value="UniProtKB-KW"/>
</dbReference>
<organism evidence="4 5">
    <name type="scientific">Cinchona calisaya</name>
    <dbReference type="NCBI Taxonomy" id="153742"/>
    <lineage>
        <taxon>Eukaryota</taxon>
        <taxon>Viridiplantae</taxon>
        <taxon>Streptophyta</taxon>
        <taxon>Embryophyta</taxon>
        <taxon>Tracheophyta</taxon>
        <taxon>Spermatophyta</taxon>
        <taxon>Magnoliopsida</taxon>
        <taxon>eudicotyledons</taxon>
        <taxon>Gunneridae</taxon>
        <taxon>Pentapetalae</taxon>
        <taxon>asterids</taxon>
        <taxon>lamiids</taxon>
        <taxon>Gentianales</taxon>
        <taxon>Rubiaceae</taxon>
        <taxon>Cinchonoideae</taxon>
        <taxon>Cinchoneae</taxon>
        <taxon>Cinchona</taxon>
    </lineage>
</organism>
<gene>
    <name evidence="4" type="ORF">ACH5RR_033226</name>
</gene>
<dbReference type="Pfam" id="PF14363">
    <property type="entry name" value="AAA_assoc"/>
    <property type="match status" value="1"/>
</dbReference>
<evidence type="ECO:0000256" key="1">
    <source>
        <dbReference type="ARBA" id="ARBA00022801"/>
    </source>
</evidence>
<evidence type="ECO:0000313" key="5">
    <source>
        <dbReference type="Proteomes" id="UP001630127"/>
    </source>
</evidence>
<evidence type="ECO:0000259" key="3">
    <source>
        <dbReference type="Pfam" id="PF14363"/>
    </source>
</evidence>
<dbReference type="AlphaFoldDB" id="A0ABD2YML3"/>
<feature type="domain" description="AAA-type ATPase N-terminal" evidence="3">
    <location>
        <begin position="13"/>
        <end position="95"/>
    </location>
</feature>
<dbReference type="PANTHER" id="PTHR23070">
    <property type="entry name" value="BCS1 AAA-TYPE ATPASE"/>
    <property type="match status" value="1"/>
</dbReference>
<comment type="caution">
    <text evidence="4">The sequence shown here is derived from an EMBL/GenBank/DDBJ whole genome shotgun (WGS) entry which is preliminary data.</text>
</comment>
<sequence length="147" mass="17003">MESSRILFLQIVYFLIGFLFTDVTITFQEHQGDDSFRVRSKVYTAIENYLAIDSSERASRLKAKTTKGNGAVALSLDDYKEITDEFQGIKVKWYLKKQLPSVQTISWNTARDGGRRSYQLTFNSRYSSIIVESYVPFVFEEGKKIKK</sequence>
<dbReference type="EMBL" id="JBJUIK010000013">
    <property type="protein sequence ID" value="KAL3507844.1"/>
    <property type="molecule type" value="Genomic_DNA"/>
</dbReference>
<dbReference type="Proteomes" id="UP001630127">
    <property type="component" value="Unassembled WGS sequence"/>
</dbReference>
<keyword evidence="5" id="KW-1185">Reference proteome</keyword>
<evidence type="ECO:0000256" key="2">
    <source>
        <dbReference type="SAM" id="Phobius"/>
    </source>
</evidence>
<keyword evidence="2" id="KW-0812">Transmembrane</keyword>
<accession>A0ABD2YML3</accession>
<dbReference type="InterPro" id="IPR050747">
    <property type="entry name" value="Mitochondrial_chaperone_BCS1"/>
</dbReference>
<keyword evidence="2" id="KW-1133">Transmembrane helix</keyword>
<keyword evidence="2" id="KW-0472">Membrane</keyword>
<protein>
    <recommendedName>
        <fullName evidence="3">AAA-type ATPase N-terminal domain-containing protein</fullName>
    </recommendedName>
</protein>
<dbReference type="InterPro" id="IPR025753">
    <property type="entry name" value="AAA_N_dom"/>
</dbReference>
<evidence type="ECO:0000313" key="4">
    <source>
        <dbReference type="EMBL" id="KAL3507844.1"/>
    </source>
</evidence>
<feature type="transmembrane region" description="Helical" evidence="2">
    <location>
        <begin position="6"/>
        <end position="27"/>
    </location>
</feature>
<reference evidence="4 5" key="1">
    <citation type="submission" date="2024-11" db="EMBL/GenBank/DDBJ databases">
        <title>A near-complete genome assembly of Cinchona calisaya.</title>
        <authorList>
            <person name="Lian D.C."/>
            <person name="Zhao X.W."/>
            <person name="Wei L."/>
        </authorList>
    </citation>
    <scope>NUCLEOTIDE SEQUENCE [LARGE SCALE GENOMIC DNA]</scope>
    <source>
        <tissue evidence="4">Nenye</tissue>
    </source>
</reference>
<keyword evidence="1" id="KW-0378">Hydrolase</keyword>